<proteinExistence type="inferred from homology"/>
<dbReference type="InterPro" id="IPR001858">
    <property type="entry name" value="Phosphatidylethanolamine-bd_CS"/>
</dbReference>
<dbReference type="InterPro" id="IPR036610">
    <property type="entry name" value="PEBP-like_sf"/>
</dbReference>
<name>A0A6J2T476_DROLE</name>
<dbReference type="SUPFAM" id="SSF49777">
    <property type="entry name" value="PEBP-like"/>
    <property type="match status" value="1"/>
</dbReference>
<sequence length="218" mass="24770">MRPSCRKWFCLLCIVGIAGAETEVTKIMRNLDVIPDLIDEGPQEFLNVTYSGNIEADKGIELQPIQVRDQPMVSWPAAQDSYYTLLMVDPDVPSRYSPTLKEYLHWLVVNIPDNQLNLGDVRAGYMGSMPPEGSGLHRYVFLLYKQPEYMKFKIPTMAKHNTLDRPKFNTKQFAELYMLGAPVAGNFYTAAWSKDVPNLYDAISFGKAKGKSLSYRML</sequence>
<dbReference type="Pfam" id="PF01161">
    <property type="entry name" value="PBP"/>
    <property type="match status" value="1"/>
</dbReference>
<reference evidence="4" key="1">
    <citation type="submission" date="2025-08" db="UniProtKB">
        <authorList>
            <consortium name="RefSeq"/>
        </authorList>
    </citation>
    <scope>IDENTIFICATION</scope>
    <source>
        <strain evidence="4">11010-0011.00</strain>
        <tissue evidence="4">Whole body</tissue>
    </source>
</reference>
<keyword evidence="3" id="KW-1185">Reference proteome</keyword>
<evidence type="ECO:0000256" key="1">
    <source>
        <dbReference type="ARBA" id="ARBA00007091"/>
    </source>
</evidence>
<dbReference type="OrthoDB" id="2506647at2759"/>
<comment type="similarity">
    <text evidence="1">Belongs to the phosphatidylethanolamine-binding protein family.</text>
</comment>
<dbReference type="Proteomes" id="UP000504634">
    <property type="component" value="Unplaced"/>
</dbReference>
<keyword evidence="2" id="KW-0732">Signal</keyword>
<feature type="chain" id="PRO_5026743078" evidence="2">
    <location>
        <begin position="21"/>
        <end position="218"/>
    </location>
</feature>
<feature type="signal peptide" evidence="2">
    <location>
        <begin position="1"/>
        <end position="20"/>
    </location>
</feature>
<protein>
    <submittedName>
        <fullName evidence="4">Protein D2</fullName>
    </submittedName>
</protein>
<dbReference type="Gene3D" id="3.90.280.10">
    <property type="entry name" value="PEBP-like"/>
    <property type="match status" value="1"/>
</dbReference>
<dbReference type="AlphaFoldDB" id="A0A6J2T476"/>
<dbReference type="PANTHER" id="PTHR11362">
    <property type="entry name" value="PHOSPHATIDYLETHANOLAMINE-BINDING PROTEIN"/>
    <property type="match status" value="1"/>
</dbReference>
<dbReference type="PROSITE" id="PS01220">
    <property type="entry name" value="PBP"/>
    <property type="match status" value="1"/>
</dbReference>
<evidence type="ECO:0000256" key="2">
    <source>
        <dbReference type="SAM" id="SignalP"/>
    </source>
</evidence>
<organism evidence="3 4">
    <name type="scientific">Drosophila lebanonensis</name>
    <name type="common">Fruit fly</name>
    <name type="synonym">Scaptodrosophila lebanonensis</name>
    <dbReference type="NCBI Taxonomy" id="7225"/>
    <lineage>
        <taxon>Eukaryota</taxon>
        <taxon>Metazoa</taxon>
        <taxon>Ecdysozoa</taxon>
        <taxon>Arthropoda</taxon>
        <taxon>Hexapoda</taxon>
        <taxon>Insecta</taxon>
        <taxon>Pterygota</taxon>
        <taxon>Neoptera</taxon>
        <taxon>Endopterygota</taxon>
        <taxon>Diptera</taxon>
        <taxon>Brachycera</taxon>
        <taxon>Muscomorpha</taxon>
        <taxon>Ephydroidea</taxon>
        <taxon>Drosophilidae</taxon>
        <taxon>Scaptodrosophila</taxon>
    </lineage>
</organism>
<dbReference type="InterPro" id="IPR035810">
    <property type="entry name" value="PEBP_euk"/>
</dbReference>
<accession>A0A6J2T476</accession>
<dbReference type="PANTHER" id="PTHR11362:SF44">
    <property type="entry name" value="PHOSPHATIDYLETHANOLAMINE-BINDING PROTEIN"/>
    <property type="match status" value="1"/>
</dbReference>
<dbReference type="GeneID" id="115622006"/>
<evidence type="ECO:0000313" key="4">
    <source>
        <dbReference type="RefSeq" id="XP_030371721.1"/>
    </source>
</evidence>
<dbReference type="CDD" id="cd00866">
    <property type="entry name" value="PEBP_euk"/>
    <property type="match status" value="1"/>
</dbReference>
<evidence type="ECO:0000313" key="3">
    <source>
        <dbReference type="Proteomes" id="UP000504634"/>
    </source>
</evidence>
<dbReference type="InterPro" id="IPR008914">
    <property type="entry name" value="PEBP"/>
</dbReference>
<dbReference type="RefSeq" id="XP_030371721.1">
    <property type="nucleotide sequence ID" value="XM_030515861.1"/>
</dbReference>
<gene>
    <name evidence="4" type="primary">LOC115622006</name>
</gene>